<evidence type="ECO:0000313" key="4">
    <source>
        <dbReference type="EMBL" id="KAI0301811.1"/>
    </source>
</evidence>
<dbReference type="PANTHER" id="PTHR38407:SF1">
    <property type="entry name" value="PROTEIN IVY1"/>
    <property type="match status" value="1"/>
</dbReference>
<dbReference type="Proteomes" id="UP001203297">
    <property type="component" value="Unassembled WGS sequence"/>
</dbReference>
<dbReference type="InterPro" id="IPR027267">
    <property type="entry name" value="AH/BAR_dom_sf"/>
</dbReference>
<dbReference type="EMBL" id="WTXG01000012">
    <property type="protein sequence ID" value="KAI0301811.1"/>
    <property type="molecule type" value="Genomic_DNA"/>
</dbReference>
<evidence type="ECO:0000256" key="1">
    <source>
        <dbReference type="SAM" id="Coils"/>
    </source>
</evidence>
<name>A0AAD4QLF3_9AGAM</name>
<feature type="compositionally biased region" description="Polar residues" evidence="2">
    <location>
        <begin position="330"/>
        <end position="343"/>
    </location>
</feature>
<dbReference type="SUPFAM" id="SSF103657">
    <property type="entry name" value="BAR/IMD domain-like"/>
    <property type="match status" value="1"/>
</dbReference>
<feature type="domain" description="IMD" evidence="3">
    <location>
        <begin position="61"/>
        <end position="214"/>
    </location>
</feature>
<proteinExistence type="predicted"/>
<feature type="compositionally biased region" description="Polar residues" evidence="2">
    <location>
        <begin position="427"/>
        <end position="448"/>
    </location>
</feature>
<dbReference type="PANTHER" id="PTHR38407">
    <property type="entry name" value="PROTEIN IVY1"/>
    <property type="match status" value="1"/>
</dbReference>
<gene>
    <name evidence="4" type="ORF">B0F90DRAFT_1627989</name>
</gene>
<evidence type="ECO:0000259" key="3">
    <source>
        <dbReference type="Pfam" id="PF08397"/>
    </source>
</evidence>
<keyword evidence="1" id="KW-0175">Coiled coil</keyword>
<dbReference type="AlphaFoldDB" id="A0AAD4QLF3"/>
<dbReference type="GO" id="GO:0042144">
    <property type="term" value="P:vacuole fusion, non-autophagic"/>
    <property type="evidence" value="ECO:0007669"/>
    <property type="project" value="InterPro"/>
</dbReference>
<dbReference type="InterPro" id="IPR037470">
    <property type="entry name" value="IVY1"/>
</dbReference>
<feature type="coiled-coil region" evidence="1">
    <location>
        <begin position="167"/>
        <end position="215"/>
    </location>
</feature>
<dbReference type="GO" id="GO:0000329">
    <property type="term" value="C:fungal-type vacuole membrane"/>
    <property type="evidence" value="ECO:0007669"/>
    <property type="project" value="InterPro"/>
</dbReference>
<dbReference type="InterPro" id="IPR013606">
    <property type="entry name" value="I-BAR_dom"/>
</dbReference>
<evidence type="ECO:0000256" key="2">
    <source>
        <dbReference type="SAM" id="MobiDB-lite"/>
    </source>
</evidence>
<keyword evidence="5" id="KW-1185">Reference proteome</keyword>
<accession>A0AAD4QLF3</accession>
<feature type="compositionally biased region" description="Polar residues" evidence="2">
    <location>
        <begin position="456"/>
        <end position="471"/>
    </location>
</feature>
<dbReference type="GO" id="GO:0007009">
    <property type="term" value="P:plasma membrane organization"/>
    <property type="evidence" value="ECO:0007669"/>
    <property type="project" value="InterPro"/>
</dbReference>
<protein>
    <recommendedName>
        <fullName evidence="3">IMD domain-containing protein</fullName>
    </recommendedName>
</protein>
<dbReference type="Gene3D" id="1.20.1270.60">
    <property type="entry name" value="Arfaptin homology (AH) domain/BAR domain"/>
    <property type="match status" value="1"/>
</dbReference>
<comment type="caution">
    <text evidence="4">The sequence shown here is derived from an EMBL/GenBank/DDBJ whole genome shotgun (WGS) entry which is preliminary data.</text>
</comment>
<feature type="region of interest" description="Disordered" evidence="2">
    <location>
        <begin position="328"/>
        <end position="471"/>
    </location>
</feature>
<evidence type="ECO:0000313" key="5">
    <source>
        <dbReference type="Proteomes" id="UP001203297"/>
    </source>
</evidence>
<feature type="region of interest" description="Disordered" evidence="2">
    <location>
        <begin position="13"/>
        <end position="32"/>
    </location>
</feature>
<sequence length="471" mass="51196">MTKSRPLRALAIATNSQTKRSGSPGPPSPTFSDTTNISAVNFGEDGPAKIITRSDLKASMQSYENLLNSCSNYQSALLTMSRATAAFADAMESCAGMKGPSYEQGTRLQASAGLHHLMANHWHVLSETLDKQFEKPLRQHLDTYRAIVHERSSSYERALREKSHIIRETETRNMNRKERNLQSFREALSVLQRQVDDLDQLKSRHYEEIIEHEEEVWDVVQGKISLVVRSSLDVFDRFTAKASDPVIEPMLQSIPDPFDSYGQPHSEDQIFSILPPLSILAPSSSPSPLAVTPQTVTSDVFATGTSAGWAHGNGALYSDAASEWADVVPSASSSHLTNPTKPQSPSPSRRPNRSSSPPGSSTRRAESKLRSVLSVIDEAQPKQVDDALPPGVADTEAAETPAASGPSGTRDGGTNWHSFPFGEYPRSGSQDTTPRNSASESESPTFDANVSIDMQGRSTPESDSTTLPISS</sequence>
<dbReference type="GO" id="GO:0005543">
    <property type="term" value="F:phospholipid binding"/>
    <property type="evidence" value="ECO:0007669"/>
    <property type="project" value="InterPro"/>
</dbReference>
<feature type="compositionally biased region" description="Low complexity" evidence="2">
    <location>
        <begin position="346"/>
        <end position="362"/>
    </location>
</feature>
<dbReference type="Pfam" id="PF08397">
    <property type="entry name" value="IMD"/>
    <property type="match status" value="1"/>
</dbReference>
<reference evidence="4" key="1">
    <citation type="journal article" date="2022" name="New Phytol.">
        <title>Evolutionary transition to the ectomycorrhizal habit in the genomes of a hyperdiverse lineage of mushroom-forming fungi.</title>
        <authorList>
            <person name="Looney B."/>
            <person name="Miyauchi S."/>
            <person name="Morin E."/>
            <person name="Drula E."/>
            <person name="Courty P.E."/>
            <person name="Kohler A."/>
            <person name="Kuo A."/>
            <person name="LaButti K."/>
            <person name="Pangilinan J."/>
            <person name="Lipzen A."/>
            <person name="Riley R."/>
            <person name="Andreopoulos W."/>
            <person name="He G."/>
            <person name="Johnson J."/>
            <person name="Nolan M."/>
            <person name="Tritt A."/>
            <person name="Barry K.W."/>
            <person name="Grigoriev I.V."/>
            <person name="Nagy L.G."/>
            <person name="Hibbett D."/>
            <person name="Henrissat B."/>
            <person name="Matheny P.B."/>
            <person name="Labbe J."/>
            <person name="Martin F.M."/>
        </authorList>
    </citation>
    <scope>NUCLEOTIDE SEQUENCE</scope>
    <source>
        <strain evidence="4">BPL690</strain>
    </source>
</reference>
<organism evidence="4 5">
    <name type="scientific">Multifurca ochricompacta</name>
    <dbReference type="NCBI Taxonomy" id="376703"/>
    <lineage>
        <taxon>Eukaryota</taxon>
        <taxon>Fungi</taxon>
        <taxon>Dikarya</taxon>
        <taxon>Basidiomycota</taxon>
        <taxon>Agaricomycotina</taxon>
        <taxon>Agaricomycetes</taxon>
        <taxon>Russulales</taxon>
        <taxon>Russulaceae</taxon>
        <taxon>Multifurca</taxon>
    </lineage>
</organism>